<evidence type="ECO:0000313" key="1">
    <source>
        <dbReference type="EMBL" id="KKL47473.1"/>
    </source>
</evidence>
<proteinExistence type="predicted"/>
<name>A0A0F9CDL9_9ZZZZ</name>
<reference evidence="1" key="1">
    <citation type="journal article" date="2015" name="Nature">
        <title>Complex archaea that bridge the gap between prokaryotes and eukaryotes.</title>
        <authorList>
            <person name="Spang A."/>
            <person name="Saw J.H."/>
            <person name="Jorgensen S.L."/>
            <person name="Zaremba-Niedzwiedzka K."/>
            <person name="Martijn J."/>
            <person name="Lind A.E."/>
            <person name="van Eijk R."/>
            <person name="Schleper C."/>
            <person name="Guy L."/>
            <person name="Ettema T.J."/>
        </authorList>
    </citation>
    <scope>NUCLEOTIDE SEQUENCE</scope>
</reference>
<feature type="non-terminal residue" evidence="1">
    <location>
        <position position="61"/>
    </location>
</feature>
<organism evidence="1">
    <name type="scientific">marine sediment metagenome</name>
    <dbReference type="NCBI Taxonomy" id="412755"/>
    <lineage>
        <taxon>unclassified sequences</taxon>
        <taxon>metagenomes</taxon>
        <taxon>ecological metagenomes</taxon>
    </lineage>
</organism>
<dbReference type="EMBL" id="LAZR01033651">
    <property type="protein sequence ID" value="KKL47473.1"/>
    <property type="molecule type" value="Genomic_DNA"/>
</dbReference>
<sequence>MNLKLKLPQNKKKLIYDYDTIVINEALTKFANLLMLFPYHPQNSKIENIGWLTPKKLFRKS</sequence>
<gene>
    <name evidence="1" type="ORF">LCGC14_2335220</name>
</gene>
<protein>
    <submittedName>
        <fullName evidence="1">Uncharacterized protein</fullName>
    </submittedName>
</protein>
<comment type="caution">
    <text evidence="1">The sequence shown here is derived from an EMBL/GenBank/DDBJ whole genome shotgun (WGS) entry which is preliminary data.</text>
</comment>
<accession>A0A0F9CDL9</accession>
<dbReference type="AlphaFoldDB" id="A0A0F9CDL9"/>